<dbReference type="Proteomes" id="UP000242699">
    <property type="component" value="Unassembled WGS sequence"/>
</dbReference>
<dbReference type="AlphaFoldDB" id="A0A2T2WP39"/>
<sequence>MGRLWTGIGIARELGIPESTVRWYAKHFAAYLPRETVGRQQRFRAEALPVFRTIRESFQTGMSQEEVQLLLEGKVGRPAAQLLQAREEATAAHRATTAIVREIRDLVGGIRNEVRREHILWEGIPGELERLHQQVESLTRQMTAWQKQRADQESVQVHAQREMLTTLTQVVERLAQVEEGLRLREKDESSTRSPFWRR</sequence>
<proteinExistence type="predicted"/>
<dbReference type="Gene3D" id="1.10.1660.10">
    <property type="match status" value="1"/>
</dbReference>
<evidence type="ECO:0000313" key="2">
    <source>
        <dbReference type="EMBL" id="PSR24002.1"/>
    </source>
</evidence>
<dbReference type="InterPro" id="IPR000551">
    <property type="entry name" value="MerR-type_HTH_dom"/>
</dbReference>
<comment type="caution">
    <text evidence="2">The sequence shown here is derived from an EMBL/GenBank/DDBJ whole genome shotgun (WGS) entry which is preliminary data.</text>
</comment>
<evidence type="ECO:0000259" key="1">
    <source>
        <dbReference type="Pfam" id="PF13411"/>
    </source>
</evidence>
<dbReference type="SUPFAM" id="SSF46955">
    <property type="entry name" value="Putative DNA-binding domain"/>
    <property type="match status" value="1"/>
</dbReference>
<protein>
    <recommendedName>
        <fullName evidence="1">HTH merR-type domain-containing protein</fullName>
    </recommendedName>
</protein>
<dbReference type="GO" id="GO:0006355">
    <property type="term" value="P:regulation of DNA-templated transcription"/>
    <property type="evidence" value="ECO:0007669"/>
    <property type="project" value="InterPro"/>
</dbReference>
<dbReference type="Pfam" id="PF13411">
    <property type="entry name" value="MerR_1"/>
    <property type="match status" value="1"/>
</dbReference>
<name>A0A2T2WP39_9FIRM</name>
<accession>A0A2T2WP39</accession>
<dbReference type="GO" id="GO:0003677">
    <property type="term" value="F:DNA binding"/>
    <property type="evidence" value="ECO:0007669"/>
    <property type="project" value="InterPro"/>
</dbReference>
<organism evidence="2 3">
    <name type="scientific">Sulfobacillus benefaciens</name>
    <dbReference type="NCBI Taxonomy" id="453960"/>
    <lineage>
        <taxon>Bacteria</taxon>
        <taxon>Bacillati</taxon>
        <taxon>Bacillota</taxon>
        <taxon>Clostridia</taxon>
        <taxon>Eubacteriales</taxon>
        <taxon>Clostridiales Family XVII. Incertae Sedis</taxon>
        <taxon>Sulfobacillus</taxon>
    </lineage>
</organism>
<gene>
    <name evidence="2" type="ORF">C7B43_19720</name>
</gene>
<dbReference type="InterPro" id="IPR009061">
    <property type="entry name" value="DNA-bd_dom_put_sf"/>
</dbReference>
<reference evidence="2 3" key="1">
    <citation type="journal article" date="2014" name="BMC Genomics">
        <title>Comparison of environmental and isolate Sulfobacillus genomes reveals diverse carbon, sulfur, nitrogen, and hydrogen metabolisms.</title>
        <authorList>
            <person name="Justice N.B."/>
            <person name="Norman A."/>
            <person name="Brown C.T."/>
            <person name="Singh A."/>
            <person name="Thomas B.C."/>
            <person name="Banfield J.F."/>
        </authorList>
    </citation>
    <scope>NUCLEOTIDE SEQUENCE [LARGE SCALE GENOMIC DNA]</scope>
    <source>
        <strain evidence="2">AMDSBA1</strain>
    </source>
</reference>
<evidence type="ECO:0000313" key="3">
    <source>
        <dbReference type="Proteomes" id="UP000242699"/>
    </source>
</evidence>
<dbReference type="EMBL" id="PXYT01000088">
    <property type="protein sequence ID" value="PSR24002.1"/>
    <property type="molecule type" value="Genomic_DNA"/>
</dbReference>
<feature type="domain" description="HTH merR-type" evidence="1">
    <location>
        <begin position="10"/>
        <end position="73"/>
    </location>
</feature>